<feature type="non-terminal residue" evidence="2">
    <location>
        <position position="203"/>
    </location>
</feature>
<dbReference type="OrthoDB" id="2564812at2759"/>
<comment type="caution">
    <text evidence="2">The sequence shown here is derived from an EMBL/GenBank/DDBJ whole genome shotgun (WGS) entry which is preliminary data.</text>
</comment>
<feature type="non-terminal residue" evidence="2">
    <location>
        <position position="1"/>
    </location>
</feature>
<accession>A0A9P6AW73</accession>
<organism evidence="2 3">
    <name type="scientific">Hydnum rufescens UP504</name>
    <dbReference type="NCBI Taxonomy" id="1448309"/>
    <lineage>
        <taxon>Eukaryota</taxon>
        <taxon>Fungi</taxon>
        <taxon>Dikarya</taxon>
        <taxon>Basidiomycota</taxon>
        <taxon>Agaricomycotina</taxon>
        <taxon>Agaricomycetes</taxon>
        <taxon>Cantharellales</taxon>
        <taxon>Hydnaceae</taxon>
        <taxon>Hydnum</taxon>
    </lineage>
</organism>
<name>A0A9P6AW73_9AGAM</name>
<keyword evidence="3" id="KW-1185">Reference proteome</keyword>
<evidence type="ECO:0000313" key="2">
    <source>
        <dbReference type="EMBL" id="KAF9512954.1"/>
    </source>
</evidence>
<dbReference type="Pfam" id="PF24855">
    <property type="entry name" value="DUF7729"/>
    <property type="match status" value="1"/>
</dbReference>
<dbReference type="AlphaFoldDB" id="A0A9P6AW73"/>
<evidence type="ECO:0000259" key="1">
    <source>
        <dbReference type="Pfam" id="PF24855"/>
    </source>
</evidence>
<sequence length="203" mass="21548">VPQPWDSSLSYNFSSSSCLAFFSAQLANETFRACRPFGLLLGTSAAFFAIESNLTTLTATIGGTCDTPDSADTCKGVMDWMALRISQPDVCGVDIAERNAIALEALNGFNSYGMMRLAGCLVNPITNAYCFAEAVAQISPADVYYYSLPLGTNIPSSTVPSCSACIQTVLGIYVQYATNKTMPISHTYALASTKANAQCGANY</sequence>
<protein>
    <recommendedName>
        <fullName evidence="1">DUF7729 domain-containing protein</fullName>
    </recommendedName>
</protein>
<dbReference type="PANTHER" id="PTHR39460">
    <property type="entry name" value="EXPRESSED PROTEIN"/>
    <property type="match status" value="1"/>
</dbReference>
<reference evidence="2" key="1">
    <citation type="journal article" date="2020" name="Nat. Commun.">
        <title>Large-scale genome sequencing of mycorrhizal fungi provides insights into the early evolution of symbiotic traits.</title>
        <authorList>
            <person name="Miyauchi S."/>
            <person name="Kiss E."/>
            <person name="Kuo A."/>
            <person name="Drula E."/>
            <person name="Kohler A."/>
            <person name="Sanchez-Garcia M."/>
            <person name="Morin E."/>
            <person name="Andreopoulos B."/>
            <person name="Barry K.W."/>
            <person name="Bonito G."/>
            <person name="Buee M."/>
            <person name="Carver A."/>
            <person name="Chen C."/>
            <person name="Cichocki N."/>
            <person name="Clum A."/>
            <person name="Culley D."/>
            <person name="Crous P.W."/>
            <person name="Fauchery L."/>
            <person name="Girlanda M."/>
            <person name="Hayes R.D."/>
            <person name="Keri Z."/>
            <person name="LaButti K."/>
            <person name="Lipzen A."/>
            <person name="Lombard V."/>
            <person name="Magnuson J."/>
            <person name="Maillard F."/>
            <person name="Murat C."/>
            <person name="Nolan M."/>
            <person name="Ohm R.A."/>
            <person name="Pangilinan J."/>
            <person name="Pereira M.F."/>
            <person name="Perotto S."/>
            <person name="Peter M."/>
            <person name="Pfister S."/>
            <person name="Riley R."/>
            <person name="Sitrit Y."/>
            <person name="Stielow J.B."/>
            <person name="Szollosi G."/>
            <person name="Zifcakova L."/>
            <person name="Stursova M."/>
            <person name="Spatafora J.W."/>
            <person name="Tedersoo L."/>
            <person name="Vaario L.M."/>
            <person name="Yamada A."/>
            <person name="Yan M."/>
            <person name="Wang P."/>
            <person name="Xu J."/>
            <person name="Bruns T."/>
            <person name="Baldrian P."/>
            <person name="Vilgalys R."/>
            <person name="Dunand C."/>
            <person name="Henrissat B."/>
            <person name="Grigoriev I.V."/>
            <person name="Hibbett D."/>
            <person name="Nagy L.G."/>
            <person name="Martin F.M."/>
        </authorList>
    </citation>
    <scope>NUCLEOTIDE SEQUENCE</scope>
    <source>
        <strain evidence="2">UP504</strain>
    </source>
</reference>
<proteinExistence type="predicted"/>
<dbReference type="PANTHER" id="PTHR39460:SF1">
    <property type="entry name" value="C6 TRANSCRIPTION FACTOR"/>
    <property type="match status" value="1"/>
</dbReference>
<dbReference type="InterPro" id="IPR056146">
    <property type="entry name" value="DUF7729"/>
</dbReference>
<dbReference type="Proteomes" id="UP000886523">
    <property type="component" value="Unassembled WGS sequence"/>
</dbReference>
<dbReference type="EMBL" id="MU128980">
    <property type="protein sequence ID" value="KAF9512954.1"/>
    <property type="molecule type" value="Genomic_DNA"/>
</dbReference>
<evidence type="ECO:0000313" key="3">
    <source>
        <dbReference type="Proteomes" id="UP000886523"/>
    </source>
</evidence>
<gene>
    <name evidence="2" type="ORF">BS47DRAFT_1252893</name>
</gene>
<feature type="domain" description="DUF7729" evidence="1">
    <location>
        <begin position="1"/>
        <end position="203"/>
    </location>
</feature>